<keyword evidence="9" id="KW-1185">Reference proteome</keyword>
<feature type="domain" description="Type II methyltransferase M.TaqI-like" evidence="7">
    <location>
        <begin position="561"/>
        <end position="801"/>
    </location>
</feature>
<dbReference type="InterPro" id="IPR050953">
    <property type="entry name" value="N4_N6_ade-DNA_methylase"/>
</dbReference>
<evidence type="ECO:0000313" key="9">
    <source>
        <dbReference type="Proteomes" id="UP000248714"/>
    </source>
</evidence>
<dbReference type="GO" id="GO:0008168">
    <property type="term" value="F:methyltransferase activity"/>
    <property type="evidence" value="ECO:0007669"/>
    <property type="project" value="UniProtKB-KW"/>
</dbReference>
<dbReference type="SUPFAM" id="SSF53335">
    <property type="entry name" value="S-adenosyl-L-methionine-dependent methyltransferases"/>
    <property type="match status" value="1"/>
</dbReference>
<reference evidence="8 9" key="1">
    <citation type="submission" date="2018-06" db="EMBL/GenBank/DDBJ databases">
        <title>Genomic Encyclopedia of Type Strains, Phase IV (KMG-IV): sequencing the most valuable type-strain genomes for metagenomic binning, comparative biology and taxonomic classification.</title>
        <authorList>
            <person name="Goeker M."/>
        </authorList>
    </citation>
    <scope>NUCLEOTIDE SEQUENCE [LARGE SCALE GENOMIC DNA]</scope>
    <source>
        <strain evidence="8 9">DSM 45479</strain>
    </source>
</reference>
<evidence type="ECO:0000256" key="2">
    <source>
        <dbReference type="ARBA" id="ARBA00022603"/>
    </source>
</evidence>
<dbReference type="GO" id="GO:0032259">
    <property type="term" value="P:methylation"/>
    <property type="evidence" value="ECO:0007669"/>
    <property type="project" value="UniProtKB-KW"/>
</dbReference>
<evidence type="ECO:0000256" key="5">
    <source>
        <dbReference type="ARBA" id="ARBA00047942"/>
    </source>
</evidence>
<feature type="region of interest" description="Disordered" evidence="6">
    <location>
        <begin position="1349"/>
        <end position="1376"/>
    </location>
</feature>
<dbReference type="PANTHER" id="PTHR33841:SF1">
    <property type="entry name" value="DNA METHYLTRANSFERASE A"/>
    <property type="match status" value="1"/>
</dbReference>
<protein>
    <recommendedName>
        <fullName evidence="1">site-specific DNA-methyltransferase (adenine-specific)</fullName>
        <ecNumber evidence="1">2.1.1.72</ecNumber>
    </recommendedName>
</protein>
<gene>
    <name evidence="8" type="ORF">C8D87_11594</name>
</gene>
<dbReference type="PRINTS" id="PR00507">
    <property type="entry name" value="N12N6MTFRASE"/>
</dbReference>
<evidence type="ECO:0000313" key="8">
    <source>
        <dbReference type="EMBL" id="RAS59234.1"/>
    </source>
</evidence>
<keyword evidence="4" id="KW-0949">S-adenosyl-L-methionine</keyword>
<evidence type="ECO:0000256" key="6">
    <source>
        <dbReference type="SAM" id="MobiDB-lite"/>
    </source>
</evidence>
<keyword evidence="3" id="KW-0808">Transferase</keyword>
<dbReference type="InterPro" id="IPR029063">
    <property type="entry name" value="SAM-dependent_MTases_sf"/>
</dbReference>
<sequence>MSAVTRNQVFPAVDTIGGLLPADMLLRIAEGKDVRGCMPADYRVLGSRSVRDEAERHWDYLRAAWTELRAHLPVAPEQDTPADPTGRAIIEWLLPLFAELGFGELTAIGTSGIVADGDEKSFAISHRWNHIPIHLAPWQSTLDKRSGGAGTVPPQSLVQECLNRTDAHLWGVLTNGRQLRLLRDSSALATASYVEFDLEAIFDGELFSEFVLLYRLLHVSRFAVPEGSPAAACWLEKWRLDAITSGTRALDQLRDGVQQAITTLGTGFLRHPANSGLRANLDVTALHNGLLRLVYRLLFVFVAEDRGVLHAPDATDQARERYAAYFSTARLRAHARRRRGTSHDDLYQALYIVLSALGDENGRPELGLPGLGGIFDPSPADQVLDGLACSNEYLLAAVRHLAQVRDIGSRRVRAVDYRHLDAEELGSIYESLLELVPRHSAVDRTFELVEIAGNSRKTTGSYYTPSSLIECLLDTTLDPVIDDVVKRGELAASAAGQADPADAIVNELLSLTVCDPACGSGHFLVAAARRIAKRVAAVRERNPEPVTAAVREALHEVIARCVYGVDLNPMAVELAKVSLWLEALVPGKPLDFLDAHIKCGNALLGTTPALLRRGIPDSAFIATEGDDKKFAKALEKINLEEREGIFTLFDIEDVPKKVTNAAFATRVRQITGRSSHELREVRRKAEAYISWTESPEYVEALHLADAWCAAFMWVKTTDRPRAVTEKVFRALEDPSGEGVSQETHDEIIRLRDQYRFFHWHLEFPEIFAADTGNDLAGTGWRGGFSCVLGNPPWDSVELKEQEFFAQRSPDIAAVGKADARKKLIAALRNDPDTLPLFNAYADAKRAVYAESHFLRRSGRVPLTGKGNLNTYAVFSETARILTGDRGRAGVIVPTGIATDARTQYFFKDLVLRGSLTAVYDFENRGGLFPAVDSRMKFCIISMAGQALREPAAEFAFFLHDPAELDEAGKAFALSPEEITLLNPNTGTCPIFRSRRDAEITLAIYRRVPVFVKEPDERGQDGSNPWGVSFLRMFEMAHDSRFFRTRAELEREGWGLVGNIFSKGKQRMLPLYEAKMVDFFNHRAADVVKSETAVSRQNQPRPLEEAELAKPGRLAFPLSWVPEDDVRTGKLDRKGFEIEEAGVRSRLVGQEWSFDWLLGWRDVTSSTNERTAVPAFLPRVGVGHKFLLELPRVEPPLAVALLSAQSSLVFDFVSRQKIGGNSMSFFIWKQLPVLEPEAVTVHVSFVATRVLELAYTAYDMASFARDLDGSGPPFIWDEDRRAVIRAELDALFFHLYGIGRDDVDYILDTFPIVKRKDEAKYGTYRTKELILAEYDRMAAAGVSLTNPLVDGENYTSNLTPPPGHGPRHPARDGQPTE</sequence>
<dbReference type="EMBL" id="QLTT01000015">
    <property type="protein sequence ID" value="RAS59234.1"/>
    <property type="molecule type" value="Genomic_DNA"/>
</dbReference>
<name>A0ABX9DVP1_9PSEU</name>
<evidence type="ECO:0000256" key="4">
    <source>
        <dbReference type="ARBA" id="ARBA00022691"/>
    </source>
</evidence>
<keyword evidence="2 8" id="KW-0489">Methyltransferase</keyword>
<dbReference type="PANTHER" id="PTHR33841">
    <property type="entry name" value="DNA METHYLTRANSFERASE YEEA-RELATED"/>
    <property type="match status" value="1"/>
</dbReference>
<dbReference type="Proteomes" id="UP000248714">
    <property type="component" value="Unassembled WGS sequence"/>
</dbReference>
<dbReference type="RefSeq" id="WP_112232199.1">
    <property type="nucleotide sequence ID" value="NZ_QLTT01000015.1"/>
</dbReference>
<organism evidence="8 9">
    <name type="scientific">Lentzea atacamensis</name>
    <dbReference type="NCBI Taxonomy" id="531938"/>
    <lineage>
        <taxon>Bacteria</taxon>
        <taxon>Bacillati</taxon>
        <taxon>Actinomycetota</taxon>
        <taxon>Actinomycetes</taxon>
        <taxon>Pseudonocardiales</taxon>
        <taxon>Pseudonocardiaceae</taxon>
        <taxon>Lentzea</taxon>
    </lineage>
</organism>
<dbReference type="EC" id="2.1.1.72" evidence="1"/>
<evidence type="ECO:0000256" key="1">
    <source>
        <dbReference type="ARBA" id="ARBA00011900"/>
    </source>
</evidence>
<dbReference type="Gene3D" id="3.40.50.150">
    <property type="entry name" value="Vaccinia Virus protein VP39"/>
    <property type="match status" value="2"/>
</dbReference>
<evidence type="ECO:0000256" key="3">
    <source>
        <dbReference type="ARBA" id="ARBA00022679"/>
    </source>
</evidence>
<proteinExistence type="predicted"/>
<dbReference type="InterPro" id="IPR011639">
    <property type="entry name" value="MethylTrfase_TaqI-like_dom"/>
</dbReference>
<dbReference type="Pfam" id="PF07669">
    <property type="entry name" value="Eco57I"/>
    <property type="match status" value="1"/>
</dbReference>
<comment type="caution">
    <text evidence="8">The sequence shown here is derived from an EMBL/GenBank/DDBJ whole genome shotgun (WGS) entry which is preliminary data.</text>
</comment>
<accession>A0ABX9DVP1</accession>
<comment type="catalytic activity">
    <reaction evidence="5">
        <text>a 2'-deoxyadenosine in DNA + S-adenosyl-L-methionine = an N(6)-methyl-2'-deoxyadenosine in DNA + S-adenosyl-L-homocysteine + H(+)</text>
        <dbReference type="Rhea" id="RHEA:15197"/>
        <dbReference type="Rhea" id="RHEA-COMP:12418"/>
        <dbReference type="Rhea" id="RHEA-COMP:12419"/>
        <dbReference type="ChEBI" id="CHEBI:15378"/>
        <dbReference type="ChEBI" id="CHEBI:57856"/>
        <dbReference type="ChEBI" id="CHEBI:59789"/>
        <dbReference type="ChEBI" id="CHEBI:90615"/>
        <dbReference type="ChEBI" id="CHEBI:90616"/>
        <dbReference type="EC" id="2.1.1.72"/>
    </reaction>
</comment>
<evidence type="ECO:0000259" key="7">
    <source>
        <dbReference type="Pfam" id="PF07669"/>
    </source>
</evidence>